<comment type="caution">
    <text evidence="1">The sequence shown here is derived from an EMBL/GenBank/DDBJ whole genome shotgun (WGS) entry which is preliminary data.</text>
</comment>
<dbReference type="AlphaFoldDB" id="X0TA33"/>
<organism evidence="1">
    <name type="scientific">marine sediment metagenome</name>
    <dbReference type="NCBI Taxonomy" id="412755"/>
    <lineage>
        <taxon>unclassified sequences</taxon>
        <taxon>metagenomes</taxon>
        <taxon>ecological metagenomes</taxon>
    </lineage>
</organism>
<dbReference type="EMBL" id="BARS01002796">
    <property type="protein sequence ID" value="GAF72930.1"/>
    <property type="molecule type" value="Genomic_DNA"/>
</dbReference>
<evidence type="ECO:0000313" key="1">
    <source>
        <dbReference type="EMBL" id="GAF72930.1"/>
    </source>
</evidence>
<proteinExistence type="predicted"/>
<name>X0TA33_9ZZZZ</name>
<gene>
    <name evidence="1" type="ORF">S01H1_05362</name>
</gene>
<protein>
    <submittedName>
        <fullName evidence="1">Uncharacterized protein</fullName>
    </submittedName>
</protein>
<feature type="non-terminal residue" evidence="1">
    <location>
        <position position="1"/>
    </location>
</feature>
<accession>X0TA33</accession>
<sequence>PVATFLWAITMAYQRHLVQLVMGQVVRSAAMPVGNV</sequence>
<reference evidence="1" key="1">
    <citation type="journal article" date="2014" name="Front. Microbiol.">
        <title>High frequency of phylogenetically diverse reductive dehalogenase-homologous genes in deep subseafloor sedimentary metagenomes.</title>
        <authorList>
            <person name="Kawai M."/>
            <person name="Futagami T."/>
            <person name="Toyoda A."/>
            <person name="Takaki Y."/>
            <person name="Nishi S."/>
            <person name="Hori S."/>
            <person name="Arai W."/>
            <person name="Tsubouchi T."/>
            <person name="Morono Y."/>
            <person name="Uchiyama I."/>
            <person name="Ito T."/>
            <person name="Fujiyama A."/>
            <person name="Inagaki F."/>
            <person name="Takami H."/>
        </authorList>
    </citation>
    <scope>NUCLEOTIDE SEQUENCE</scope>
    <source>
        <strain evidence="1">Expedition CK06-06</strain>
    </source>
</reference>